<dbReference type="AlphaFoldDB" id="A0A916SJJ5"/>
<comment type="caution">
    <text evidence="2">The sequence shown here is derived from an EMBL/GenBank/DDBJ whole genome shotgun (WGS) entry which is preliminary data.</text>
</comment>
<dbReference type="PROSITE" id="PS51549">
    <property type="entry name" value="DM13"/>
    <property type="match status" value="1"/>
</dbReference>
<dbReference type="EMBL" id="BMIG01000009">
    <property type="protein sequence ID" value="GGB03236.1"/>
    <property type="molecule type" value="Genomic_DNA"/>
</dbReference>
<sequence length="151" mass="16840">MLLASHLAVLLTGFALGIYLLPILTAPMTPSEALVQSIAGQSHFWGQFRRDLTGSNLLHWGEGEISVDKQTIALMSKVSPGPDYKLYLVPEFVENEAQFLKVKARSARLGDIKTFENFIVPVRDGVDVAQYTMVLVWCETFSEFISAAKYR</sequence>
<protein>
    <recommendedName>
        <fullName evidence="1">DM13 domain-containing protein</fullName>
    </recommendedName>
</protein>
<reference evidence="2" key="1">
    <citation type="journal article" date="2014" name="Int. J. Syst. Evol. Microbiol.">
        <title>Complete genome sequence of Corynebacterium casei LMG S-19264T (=DSM 44701T), isolated from a smear-ripened cheese.</title>
        <authorList>
            <consortium name="US DOE Joint Genome Institute (JGI-PGF)"/>
            <person name="Walter F."/>
            <person name="Albersmeier A."/>
            <person name="Kalinowski J."/>
            <person name="Ruckert C."/>
        </authorList>
    </citation>
    <scope>NUCLEOTIDE SEQUENCE</scope>
    <source>
        <strain evidence="2">CGMCC 1.15322</strain>
    </source>
</reference>
<reference evidence="2" key="2">
    <citation type="submission" date="2020-09" db="EMBL/GenBank/DDBJ databases">
        <authorList>
            <person name="Sun Q."/>
            <person name="Zhou Y."/>
        </authorList>
    </citation>
    <scope>NUCLEOTIDE SEQUENCE</scope>
    <source>
        <strain evidence="2">CGMCC 1.15322</strain>
    </source>
</reference>
<feature type="domain" description="DM13" evidence="1">
    <location>
        <begin position="46"/>
        <end position="151"/>
    </location>
</feature>
<dbReference type="InterPro" id="IPR019545">
    <property type="entry name" value="DM13_domain"/>
</dbReference>
<dbReference type="Pfam" id="PF10517">
    <property type="entry name" value="DM13"/>
    <property type="match status" value="1"/>
</dbReference>
<organism evidence="2 3">
    <name type="scientific">Polaromonas eurypsychrophila</name>
    <dbReference type="NCBI Taxonomy" id="1614635"/>
    <lineage>
        <taxon>Bacteria</taxon>
        <taxon>Pseudomonadati</taxon>
        <taxon>Pseudomonadota</taxon>
        <taxon>Betaproteobacteria</taxon>
        <taxon>Burkholderiales</taxon>
        <taxon>Comamonadaceae</taxon>
        <taxon>Polaromonas</taxon>
    </lineage>
</organism>
<name>A0A916SJJ5_9BURK</name>
<dbReference type="Proteomes" id="UP000620596">
    <property type="component" value="Unassembled WGS sequence"/>
</dbReference>
<evidence type="ECO:0000313" key="2">
    <source>
        <dbReference type="EMBL" id="GGB03236.1"/>
    </source>
</evidence>
<gene>
    <name evidence="2" type="ORF">GCM10011496_25240</name>
</gene>
<accession>A0A916SJJ5</accession>
<evidence type="ECO:0000313" key="3">
    <source>
        <dbReference type="Proteomes" id="UP000620596"/>
    </source>
</evidence>
<keyword evidence="3" id="KW-1185">Reference proteome</keyword>
<evidence type="ECO:0000259" key="1">
    <source>
        <dbReference type="PROSITE" id="PS51549"/>
    </source>
</evidence>
<proteinExistence type="predicted"/>